<feature type="domain" description="BED-type" evidence="5">
    <location>
        <begin position="80"/>
        <end position="121"/>
    </location>
</feature>
<dbReference type="SMART" id="SM00614">
    <property type="entry name" value="ZnF_BED"/>
    <property type="match status" value="1"/>
</dbReference>
<keyword evidence="1" id="KW-0479">Metal-binding</keyword>
<proteinExistence type="predicted"/>
<feature type="compositionally biased region" description="Acidic residues" evidence="4">
    <location>
        <begin position="26"/>
        <end position="36"/>
    </location>
</feature>
<feature type="region of interest" description="Disordered" evidence="4">
    <location>
        <begin position="1"/>
        <end position="37"/>
    </location>
</feature>
<evidence type="ECO:0000313" key="7">
    <source>
        <dbReference type="Proteomes" id="UP000663828"/>
    </source>
</evidence>
<name>A0A814Z3M4_ADIRI</name>
<sequence length="330" mass="37723">MAHKRRSLSSRSIPTPATTTAILPSFDDDFDEDQAESENISSVLPEAMDDGSNSNITTAVVPEDRSINTANKSDDTNLRSNVWAYAKKISKEKALCACKIYIKTPNGSTSTLRKHLIQKHNLIHLQPPSNPRTRTNSSISRDKKNRLDHLAYMAIFEDGRTFGDLRKNGMSKFLNEAVSENANDEAHDDDDDEENRDLVTDSWDQEVNTGDNSDMSTDVNDEDRHVAIIKMKLAAAIQKGRSLIKLVKRWQIITMFIDNEKKLAKIKRRLYIDCMTRWNSTLVALQSLVDHKPVLISLFETKDNYHLLPSKKKNWVYWNYRAMTTRSLTY</sequence>
<evidence type="ECO:0000256" key="4">
    <source>
        <dbReference type="SAM" id="MobiDB-lite"/>
    </source>
</evidence>
<protein>
    <recommendedName>
        <fullName evidence="5">BED-type domain-containing protein</fullName>
    </recommendedName>
</protein>
<dbReference type="EMBL" id="CAJNOR010002033">
    <property type="protein sequence ID" value="CAF1237674.1"/>
    <property type="molecule type" value="Genomic_DNA"/>
</dbReference>
<comment type="caution">
    <text evidence="6">The sequence shown here is derived from an EMBL/GenBank/DDBJ whole genome shotgun (WGS) entry which is preliminary data.</text>
</comment>
<keyword evidence="2" id="KW-0863">Zinc-finger</keyword>
<keyword evidence="3" id="KW-0862">Zinc</keyword>
<evidence type="ECO:0000256" key="1">
    <source>
        <dbReference type="ARBA" id="ARBA00022723"/>
    </source>
</evidence>
<accession>A0A814Z3M4</accession>
<feature type="compositionally biased region" description="Acidic residues" evidence="4">
    <location>
        <begin position="182"/>
        <end position="195"/>
    </location>
</feature>
<dbReference type="Proteomes" id="UP000663828">
    <property type="component" value="Unassembled WGS sequence"/>
</dbReference>
<organism evidence="6 7">
    <name type="scientific">Adineta ricciae</name>
    <name type="common">Rotifer</name>
    <dbReference type="NCBI Taxonomy" id="249248"/>
    <lineage>
        <taxon>Eukaryota</taxon>
        <taxon>Metazoa</taxon>
        <taxon>Spiralia</taxon>
        <taxon>Gnathifera</taxon>
        <taxon>Rotifera</taxon>
        <taxon>Eurotatoria</taxon>
        <taxon>Bdelloidea</taxon>
        <taxon>Adinetida</taxon>
        <taxon>Adinetidae</taxon>
        <taxon>Adineta</taxon>
    </lineage>
</organism>
<feature type="region of interest" description="Disordered" evidence="4">
    <location>
        <begin position="180"/>
        <end position="219"/>
    </location>
</feature>
<reference evidence="6" key="1">
    <citation type="submission" date="2021-02" db="EMBL/GenBank/DDBJ databases">
        <authorList>
            <person name="Nowell W R."/>
        </authorList>
    </citation>
    <scope>NUCLEOTIDE SEQUENCE</scope>
</reference>
<evidence type="ECO:0000313" key="6">
    <source>
        <dbReference type="EMBL" id="CAF1237674.1"/>
    </source>
</evidence>
<dbReference type="InterPro" id="IPR003656">
    <property type="entry name" value="Znf_BED"/>
</dbReference>
<evidence type="ECO:0000259" key="5">
    <source>
        <dbReference type="Pfam" id="PF02892"/>
    </source>
</evidence>
<dbReference type="Pfam" id="PF02892">
    <property type="entry name" value="zf-BED"/>
    <property type="match status" value="1"/>
</dbReference>
<evidence type="ECO:0000256" key="2">
    <source>
        <dbReference type="ARBA" id="ARBA00022771"/>
    </source>
</evidence>
<evidence type="ECO:0000256" key="3">
    <source>
        <dbReference type="ARBA" id="ARBA00022833"/>
    </source>
</evidence>
<feature type="compositionally biased region" description="Polar residues" evidence="4">
    <location>
        <begin position="205"/>
        <end position="218"/>
    </location>
</feature>
<keyword evidence="7" id="KW-1185">Reference proteome</keyword>
<dbReference type="AlphaFoldDB" id="A0A814Z3M4"/>
<gene>
    <name evidence="6" type="ORF">XAT740_LOCUS25568</name>
</gene>
<dbReference type="GO" id="GO:0008270">
    <property type="term" value="F:zinc ion binding"/>
    <property type="evidence" value="ECO:0007669"/>
    <property type="project" value="UniProtKB-KW"/>
</dbReference>
<feature type="compositionally biased region" description="Low complexity" evidence="4">
    <location>
        <begin position="13"/>
        <end position="22"/>
    </location>
</feature>
<dbReference type="GO" id="GO:0003677">
    <property type="term" value="F:DNA binding"/>
    <property type="evidence" value="ECO:0007669"/>
    <property type="project" value="InterPro"/>
</dbReference>